<reference evidence="13" key="1">
    <citation type="journal article" date="2021" name="PeerJ">
        <title>Extensive microbial diversity within the chicken gut microbiome revealed by metagenomics and culture.</title>
        <authorList>
            <person name="Gilroy R."/>
            <person name="Ravi A."/>
            <person name="Getino M."/>
            <person name="Pursley I."/>
            <person name="Horton D.L."/>
            <person name="Alikhan N.F."/>
            <person name="Baker D."/>
            <person name="Gharbi K."/>
            <person name="Hall N."/>
            <person name="Watson M."/>
            <person name="Adriaenssens E.M."/>
            <person name="Foster-Nyarko E."/>
            <person name="Jarju S."/>
            <person name="Secka A."/>
            <person name="Antonio M."/>
            <person name="Oren A."/>
            <person name="Chaudhuri R.R."/>
            <person name="La Ragione R."/>
            <person name="Hildebrand F."/>
            <person name="Pallen M.J."/>
        </authorList>
    </citation>
    <scope>NUCLEOTIDE SEQUENCE</scope>
    <source>
        <strain evidence="13">ChiHjej13B12-24818</strain>
    </source>
</reference>
<gene>
    <name evidence="13" type="ORF">H9786_12820</name>
</gene>
<evidence type="ECO:0000256" key="4">
    <source>
        <dbReference type="ARBA" id="ARBA00022475"/>
    </source>
</evidence>
<keyword evidence="8" id="KW-0902">Two-component regulatory system</keyword>
<dbReference type="Pfam" id="PF00512">
    <property type="entry name" value="HisKA"/>
    <property type="match status" value="1"/>
</dbReference>
<keyword evidence="11" id="KW-0812">Transmembrane</keyword>
<evidence type="ECO:0000256" key="8">
    <source>
        <dbReference type="ARBA" id="ARBA00023012"/>
    </source>
</evidence>
<evidence type="ECO:0000256" key="9">
    <source>
        <dbReference type="ARBA" id="ARBA00023026"/>
    </source>
</evidence>
<dbReference type="PRINTS" id="PR00344">
    <property type="entry name" value="BCTRLSENSOR"/>
</dbReference>
<feature type="domain" description="Histidine kinase" evidence="12">
    <location>
        <begin position="213"/>
        <end position="415"/>
    </location>
</feature>
<dbReference type="Proteomes" id="UP000823823">
    <property type="component" value="Unassembled WGS sequence"/>
</dbReference>
<dbReference type="SUPFAM" id="SSF55874">
    <property type="entry name" value="ATPase domain of HSP90 chaperone/DNA topoisomerase II/histidine kinase"/>
    <property type="match status" value="1"/>
</dbReference>
<dbReference type="CDD" id="cd00082">
    <property type="entry name" value="HisKA"/>
    <property type="match status" value="1"/>
</dbReference>
<dbReference type="PROSITE" id="PS50109">
    <property type="entry name" value="HIS_KIN"/>
    <property type="match status" value="1"/>
</dbReference>
<feature type="region of interest" description="Disordered" evidence="10">
    <location>
        <begin position="87"/>
        <end position="108"/>
    </location>
</feature>
<accession>A0A9D2LF82</accession>
<dbReference type="Pfam" id="PF18092">
    <property type="entry name" value="DraK_HK_N"/>
    <property type="match status" value="1"/>
</dbReference>
<dbReference type="InterPro" id="IPR004358">
    <property type="entry name" value="Sig_transdc_His_kin-like_C"/>
</dbReference>
<dbReference type="GO" id="GO:0000155">
    <property type="term" value="F:phosphorelay sensor kinase activity"/>
    <property type="evidence" value="ECO:0007669"/>
    <property type="project" value="InterPro"/>
</dbReference>
<proteinExistence type="predicted"/>
<organism evidence="13 14">
    <name type="scientific">Candidatus Brachybacterium merdavium</name>
    <dbReference type="NCBI Taxonomy" id="2838513"/>
    <lineage>
        <taxon>Bacteria</taxon>
        <taxon>Bacillati</taxon>
        <taxon>Actinomycetota</taxon>
        <taxon>Actinomycetes</taxon>
        <taxon>Micrococcales</taxon>
        <taxon>Dermabacteraceae</taxon>
        <taxon>Brachybacterium</taxon>
    </lineage>
</organism>
<dbReference type="InterPro" id="IPR036890">
    <property type="entry name" value="HATPase_C_sf"/>
</dbReference>
<evidence type="ECO:0000256" key="5">
    <source>
        <dbReference type="ARBA" id="ARBA00022553"/>
    </source>
</evidence>
<comment type="catalytic activity">
    <reaction evidence="1">
        <text>ATP + protein L-histidine = ADP + protein N-phospho-L-histidine.</text>
        <dbReference type="EC" id="2.7.13.3"/>
    </reaction>
</comment>
<dbReference type="InterPro" id="IPR005467">
    <property type="entry name" value="His_kinase_dom"/>
</dbReference>
<evidence type="ECO:0000313" key="13">
    <source>
        <dbReference type="EMBL" id="HJB11388.1"/>
    </source>
</evidence>
<dbReference type="InterPro" id="IPR036097">
    <property type="entry name" value="HisK_dim/P_sf"/>
</dbReference>
<keyword evidence="11" id="KW-1133">Transmembrane helix</keyword>
<dbReference type="Gene3D" id="1.10.287.130">
    <property type="match status" value="1"/>
</dbReference>
<dbReference type="AlphaFoldDB" id="A0A9D2LF82"/>
<evidence type="ECO:0000256" key="3">
    <source>
        <dbReference type="ARBA" id="ARBA00012438"/>
    </source>
</evidence>
<dbReference type="SMART" id="SM00387">
    <property type="entry name" value="HATPase_c"/>
    <property type="match status" value="1"/>
</dbReference>
<evidence type="ECO:0000256" key="1">
    <source>
        <dbReference type="ARBA" id="ARBA00000085"/>
    </source>
</evidence>
<evidence type="ECO:0000256" key="6">
    <source>
        <dbReference type="ARBA" id="ARBA00022679"/>
    </source>
</evidence>
<keyword evidence="6" id="KW-0808">Transferase</keyword>
<dbReference type="InterPro" id="IPR003594">
    <property type="entry name" value="HATPase_dom"/>
</dbReference>
<dbReference type="Gene3D" id="3.30.565.10">
    <property type="entry name" value="Histidine kinase-like ATPase, C-terminal domain"/>
    <property type="match status" value="1"/>
</dbReference>
<protein>
    <recommendedName>
        <fullName evidence="3">histidine kinase</fullName>
        <ecNumber evidence="3">2.7.13.3</ecNumber>
    </recommendedName>
</protein>
<comment type="subcellular location">
    <subcellularLocation>
        <location evidence="2">Cell membrane</location>
        <topology evidence="2">Multi-pass membrane protein</topology>
    </subcellularLocation>
</comment>
<evidence type="ECO:0000256" key="2">
    <source>
        <dbReference type="ARBA" id="ARBA00004651"/>
    </source>
</evidence>
<keyword evidence="5" id="KW-0597">Phosphoprotein</keyword>
<dbReference type="EC" id="2.7.13.3" evidence="3"/>
<evidence type="ECO:0000259" key="12">
    <source>
        <dbReference type="PROSITE" id="PS50109"/>
    </source>
</evidence>
<keyword evidence="4" id="KW-1003">Cell membrane</keyword>
<reference evidence="13" key="2">
    <citation type="submission" date="2021-04" db="EMBL/GenBank/DDBJ databases">
        <authorList>
            <person name="Gilroy R."/>
        </authorList>
    </citation>
    <scope>NUCLEOTIDE SEQUENCE</scope>
    <source>
        <strain evidence="13">ChiHjej13B12-24818</strain>
    </source>
</reference>
<sequence>MRQRVLQATLITVLLSVAMLGIPLGWSWLQLTNQSLQSDATQILDEVRRDVEERNAEGRPIDAAMLQQRIDQQTDLNISITVTTAEGETISAGDDPGPGATEARTQGSGSEVITVFIPQSDVRAHTASAWVLISVAGLSALSIGVSVALWQAQRISMPLARLNRRAEEMGGGRARGPWTPSGIHEIDDVADELIRSGAMLTERLEAESRLASDASHQLRTPLTALSMRLDEILATSSEEWVRDEARISLEQIDRLTEVVHDLINAPRASQRRTPGVVELRNLLTQQSEEWSPAYRRAGRELRIQVPRSAAVWGSPGPLTQVIATLIENALVHGEGNTSVKVRRNDHSTVVEVTDEGGGIDPELGASIFERSVSGSSSGTGVGLALARTLVEDDGGRLELLTEIPPTFGVFLISAPGEEDPGEDEAGAHDEPPVRHGPVMRRRPRSRT</sequence>
<dbReference type="SMART" id="SM00388">
    <property type="entry name" value="HisKA"/>
    <property type="match status" value="1"/>
</dbReference>
<evidence type="ECO:0000313" key="14">
    <source>
        <dbReference type="Proteomes" id="UP000823823"/>
    </source>
</evidence>
<keyword evidence="7 13" id="KW-0418">Kinase</keyword>
<evidence type="ECO:0000256" key="10">
    <source>
        <dbReference type="SAM" id="MobiDB-lite"/>
    </source>
</evidence>
<dbReference type="InterPro" id="IPR040868">
    <property type="entry name" value="DraK_HK_N"/>
</dbReference>
<dbReference type="InterPro" id="IPR050980">
    <property type="entry name" value="2C_sensor_his_kinase"/>
</dbReference>
<feature type="transmembrane region" description="Helical" evidence="11">
    <location>
        <begin position="129"/>
        <end position="150"/>
    </location>
</feature>
<dbReference type="SUPFAM" id="SSF47384">
    <property type="entry name" value="Homodimeric domain of signal transducing histidine kinase"/>
    <property type="match status" value="1"/>
</dbReference>
<dbReference type="PANTHER" id="PTHR44936">
    <property type="entry name" value="SENSOR PROTEIN CREC"/>
    <property type="match status" value="1"/>
</dbReference>
<keyword evidence="11" id="KW-0472">Membrane</keyword>
<evidence type="ECO:0000256" key="7">
    <source>
        <dbReference type="ARBA" id="ARBA00022777"/>
    </source>
</evidence>
<keyword evidence="9" id="KW-0843">Virulence</keyword>
<feature type="region of interest" description="Disordered" evidence="10">
    <location>
        <begin position="412"/>
        <end position="447"/>
    </location>
</feature>
<dbReference type="Pfam" id="PF02518">
    <property type="entry name" value="HATPase_c"/>
    <property type="match status" value="1"/>
</dbReference>
<evidence type="ECO:0000256" key="11">
    <source>
        <dbReference type="SAM" id="Phobius"/>
    </source>
</evidence>
<feature type="compositionally biased region" description="Basic residues" evidence="10">
    <location>
        <begin position="437"/>
        <end position="447"/>
    </location>
</feature>
<name>A0A9D2LF82_9MICO</name>
<dbReference type="EMBL" id="DWZH01000100">
    <property type="protein sequence ID" value="HJB11388.1"/>
    <property type="molecule type" value="Genomic_DNA"/>
</dbReference>
<comment type="caution">
    <text evidence="13">The sequence shown here is derived from an EMBL/GenBank/DDBJ whole genome shotgun (WGS) entry which is preliminary data.</text>
</comment>
<dbReference type="InterPro" id="IPR003661">
    <property type="entry name" value="HisK_dim/P_dom"/>
</dbReference>
<dbReference type="PANTHER" id="PTHR44936:SF9">
    <property type="entry name" value="SENSOR PROTEIN CREC"/>
    <property type="match status" value="1"/>
</dbReference>
<dbReference type="GO" id="GO:0005886">
    <property type="term" value="C:plasma membrane"/>
    <property type="evidence" value="ECO:0007669"/>
    <property type="project" value="UniProtKB-SubCell"/>
</dbReference>